<dbReference type="EMBL" id="JADWDJ010000021">
    <property type="protein sequence ID" value="KAG5263654.1"/>
    <property type="molecule type" value="Genomic_DNA"/>
</dbReference>
<dbReference type="SUPFAM" id="SSF56436">
    <property type="entry name" value="C-type lectin-like"/>
    <property type="match status" value="1"/>
</dbReference>
<evidence type="ECO:0000313" key="2">
    <source>
        <dbReference type="Proteomes" id="UP000823561"/>
    </source>
</evidence>
<organism evidence="1 2">
    <name type="scientific">Alosa alosa</name>
    <name type="common">allis shad</name>
    <dbReference type="NCBI Taxonomy" id="278164"/>
    <lineage>
        <taxon>Eukaryota</taxon>
        <taxon>Metazoa</taxon>
        <taxon>Chordata</taxon>
        <taxon>Craniata</taxon>
        <taxon>Vertebrata</taxon>
        <taxon>Euteleostomi</taxon>
        <taxon>Actinopterygii</taxon>
        <taxon>Neopterygii</taxon>
        <taxon>Teleostei</taxon>
        <taxon>Clupei</taxon>
        <taxon>Clupeiformes</taxon>
        <taxon>Clupeoidei</taxon>
        <taxon>Clupeidae</taxon>
        <taxon>Alosa</taxon>
    </lineage>
</organism>
<comment type="caution">
    <text evidence="1">The sequence shown here is derived from an EMBL/GenBank/DDBJ whole genome shotgun (WGS) entry which is preliminary data.</text>
</comment>
<evidence type="ECO:0000313" key="1">
    <source>
        <dbReference type="EMBL" id="KAG5263654.1"/>
    </source>
</evidence>
<dbReference type="InterPro" id="IPR016187">
    <property type="entry name" value="CTDL_fold"/>
</dbReference>
<reference evidence="1" key="1">
    <citation type="submission" date="2020-10" db="EMBL/GenBank/DDBJ databases">
        <title>Chromosome-scale genome assembly of the Allis shad, Alosa alosa.</title>
        <authorList>
            <person name="Margot Z."/>
            <person name="Christophe K."/>
            <person name="Cabau C."/>
            <person name="Louis A."/>
            <person name="Berthelot C."/>
            <person name="Parey E."/>
            <person name="Roest Crollius H."/>
            <person name="Montfort J."/>
            <person name="Robinson-Rechavi M."/>
            <person name="Bucao C."/>
            <person name="Bouchez O."/>
            <person name="Gislard M."/>
            <person name="Lluch J."/>
            <person name="Milhes M."/>
            <person name="Lampietro C."/>
            <person name="Lopez Roques C."/>
            <person name="Donnadieu C."/>
            <person name="Braasch I."/>
            <person name="Desvignes T."/>
            <person name="Postlethwait J."/>
            <person name="Bobe J."/>
            <person name="Guiguen Y."/>
        </authorList>
    </citation>
    <scope>NUCLEOTIDE SEQUENCE</scope>
    <source>
        <strain evidence="1">M-15738</strain>
        <tissue evidence="1">Blood</tissue>
    </source>
</reference>
<gene>
    <name evidence="1" type="ORF">AALO_G00267180</name>
</gene>
<accession>A0AAV6FLC8</accession>
<name>A0AAV6FLC8_9TELE</name>
<dbReference type="Gene3D" id="3.10.100.10">
    <property type="entry name" value="Mannose-Binding Protein A, subunit A"/>
    <property type="match status" value="1"/>
</dbReference>
<keyword evidence="2" id="KW-1185">Reference proteome</keyword>
<dbReference type="CDD" id="cd00037">
    <property type="entry name" value="CLECT"/>
    <property type="match status" value="1"/>
</dbReference>
<dbReference type="AlphaFoldDB" id="A0AAV6FLC8"/>
<dbReference type="Proteomes" id="UP000823561">
    <property type="component" value="Chromosome 21"/>
</dbReference>
<dbReference type="InterPro" id="IPR016186">
    <property type="entry name" value="C-type_lectin-like/link_sf"/>
</dbReference>
<sequence>MEVAALGFSHNLKNWSVAEVYCTSQEEHVASIHNSGEATFVHNFCRKQTEMISISKGSQSKYEFEECIHGHGMLYIGRNTTCAWQLRFQTSWWLA</sequence>
<proteinExistence type="predicted"/>
<protein>
    <submittedName>
        <fullName evidence="1">Uncharacterized protein</fullName>
    </submittedName>
</protein>